<dbReference type="EMBL" id="KV418078">
    <property type="protein sequence ID" value="KZP03406.1"/>
    <property type="molecule type" value="Genomic_DNA"/>
</dbReference>
<evidence type="ECO:0000313" key="1">
    <source>
        <dbReference type="EMBL" id="KZP03406.1"/>
    </source>
</evidence>
<protein>
    <submittedName>
        <fullName evidence="1">Uncharacterized protein</fullName>
    </submittedName>
</protein>
<dbReference type="Proteomes" id="UP000076532">
    <property type="component" value="Unassembled WGS sequence"/>
</dbReference>
<accession>A0A167TYE6</accession>
<proteinExistence type="predicted"/>
<dbReference type="AlphaFoldDB" id="A0A167TYE6"/>
<sequence length="209" mass="23305">MGGGTPVPEREVWVDRLGETICEGKTSLAPPRPKDRWMNKERVTAKSSRVLGGVSRWLANLDRAGAAGGEDLMGRYNERFQDGKWGKRYGHKYRQSDIVPQSHLYWLGRKDEFERRRLHTLNTSSTLLICHLHWSSTCAITGRRAHNAPRTDSASGDEFVPAGGRLFLQIRYGAAAAGVVHFLCHYGQSRGPMKQGLAKVLHANAALNQ</sequence>
<keyword evidence="2" id="KW-1185">Reference proteome</keyword>
<name>A0A167TYE6_9AGAM</name>
<evidence type="ECO:0000313" key="2">
    <source>
        <dbReference type="Proteomes" id="UP000076532"/>
    </source>
</evidence>
<reference evidence="1 2" key="1">
    <citation type="journal article" date="2016" name="Mol. Biol. Evol.">
        <title>Comparative Genomics of Early-Diverging Mushroom-Forming Fungi Provides Insights into the Origins of Lignocellulose Decay Capabilities.</title>
        <authorList>
            <person name="Nagy L.G."/>
            <person name="Riley R."/>
            <person name="Tritt A."/>
            <person name="Adam C."/>
            <person name="Daum C."/>
            <person name="Floudas D."/>
            <person name="Sun H."/>
            <person name="Yadav J.S."/>
            <person name="Pangilinan J."/>
            <person name="Larsson K.H."/>
            <person name="Matsuura K."/>
            <person name="Barry K."/>
            <person name="Labutti K."/>
            <person name="Kuo R."/>
            <person name="Ohm R.A."/>
            <person name="Bhattacharya S.S."/>
            <person name="Shirouzu T."/>
            <person name="Yoshinaga Y."/>
            <person name="Martin F.M."/>
            <person name="Grigoriev I.V."/>
            <person name="Hibbett D.S."/>
        </authorList>
    </citation>
    <scope>NUCLEOTIDE SEQUENCE [LARGE SCALE GENOMIC DNA]</scope>
    <source>
        <strain evidence="1 2">CBS 109695</strain>
    </source>
</reference>
<organism evidence="1 2">
    <name type="scientific">Athelia psychrophila</name>
    <dbReference type="NCBI Taxonomy" id="1759441"/>
    <lineage>
        <taxon>Eukaryota</taxon>
        <taxon>Fungi</taxon>
        <taxon>Dikarya</taxon>
        <taxon>Basidiomycota</taxon>
        <taxon>Agaricomycotina</taxon>
        <taxon>Agaricomycetes</taxon>
        <taxon>Agaricomycetidae</taxon>
        <taxon>Atheliales</taxon>
        <taxon>Atheliaceae</taxon>
        <taxon>Athelia</taxon>
    </lineage>
</organism>
<gene>
    <name evidence="1" type="ORF">FIBSPDRAFT_905045</name>
</gene>